<proteinExistence type="predicted"/>
<gene>
    <name evidence="1" type="ORF">H7C19_20035</name>
</gene>
<reference evidence="1 2" key="1">
    <citation type="submission" date="2020-08" db="EMBL/GenBank/DDBJ databases">
        <title>Cohnella phylogeny.</title>
        <authorList>
            <person name="Dunlap C."/>
        </authorList>
    </citation>
    <scope>NUCLEOTIDE SEQUENCE [LARGE SCALE GENOMIC DNA]</scope>
    <source>
        <strain evidence="1 2">DSM 28246</strain>
    </source>
</reference>
<evidence type="ECO:0000313" key="2">
    <source>
        <dbReference type="Proteomes" id="UP000547209"/>
    </source>
</evidence>
<protein>
    <submittedName>
        <fullName evidence="1">Uncharacterized protein</fullName>
    </submittedName>
</protein>
<dbReference type="RefSeq" id="WP_185670822.1">
    <property type="nucleotide sequence ID" value="NZ_JACJVP010000032.1"/>
</dbReference>
<accession>A0A7X0RSM4</accession>
<dbReference type="EMBL" id="JACJVP010000032">
    <property type="protein sequence ID" value="MBB6672974.1"/>
    <property type="molecule type" value="Genomic_DNA"/>
</dbReference>
<comment type="caution">
    <text evidence="1">The sequence shown here is derived from an EMBL/GenBank/DDBJ whole genome shotgun (WGS) entry which is preliminary data.</text>
</comment>
<dbReference type="AlphaFoldDB" id="A0A7X0RSM4"/>
<dbReference type="Proteomes" id="UP000547209">
    <property type="component" value="Unassembled WGS sequence"/>
</dbReference>
<evidence type="ECO:0000313" key="1">
    <source>
        <dbReference type="EMBL" id="MBB6672974.1"/>
    </source>
</evidence>
<name>A0A7X0RSM4_9BACL</name>
<keyword evidence="2" id="KW-1185">Reference proteome</keyword>
<sequence>MQWLAEKAKEKGWNERVLDQWEYKAIYNERLLARVNERVKLLREGKLKAED</sequence>
<organism evidence="1 2">
    <name type="scientific">Cohnella nanjingensis</name>
    <dbReference type="NCBI Taxonomy" id="1387779"/>
    <lineage>
        <taxon>Bacteria</taxon>
        <taxon>Bacillati</taxon>
        <taxon>Bacillota</taxon>
        <taxon>Bacilli</taxon>
        <taxon>Bacillales</taxon>
        <taxon>Paenibacillaceae</taxon>
        <taxon>Cohnella</taxon>
    </lineage>
</organism>